<protein>
    <recommendedName>
        <fullName evidence="5">Tetratricopeptide repeat protein 1</fullName>
    </recommendedName>
</protein>
<dbReference type="EMBL" id="BMAR01000033">
    <property type="protein sequence ID" value="GFR49840.1"/>
    <property type="molecule type" value="Genomic_DNA"/>
</dbReference>
<evidence type="ECO:0000313" key="4">
    <source>
        <dbReference type="Proteomes" id="UP001054857"/>
    </source>
</evidence>
<reference evidence="3 4" key="1">
    <citation type="journal article" date="2021" name="Sci. Rep.">
        <title>Genome sequencing of the multicellular alga Astrephomene provides insights into convergent evolution of germ-soma differentiation.</title>
        <authorList>
            <person name="Yamashita S."/>
            <person name="Yamamoto K."/>
            <person name="Matsuzaki R."/>
            <person name="Suzuki S."/>
            <person name="Yamaguchi H."/>
            <person name="Hirooka S."/>
            <person name="Minakuchi Y."/>
            <person name="Miyagishima S."/>
            <person name="Kawachi M."/>
            <person name="Toyoda A."/>
            <person name="Nozaki H."/>
        </authorList>
    </citation>
    <scope>NUCLEOTIDE SEQUENCE [LARGE SCALE GENOMIC DNA]</scope>
    <source>
        <strain evidence="3 4">NIES-4017</strain>
    </source>
</reference>
<feature type="repeat" description="TPR" evidence="1">
    <location>
        <begin position="176"/>
        <end position="209"/>
    </location>
</feature>
<name>A0AAD3DXF9_9CHLO</name>
<organism evidence="3 4">
    <name type="scientific">Astrephomene gubernaculifera</name>
    <dbReference type="NCBI Taxonomy" id="47775"/>
    <lineage>
        <taxon>Eukaryota</taxon>
        <taxon>Viridiplantae</taxon>
        <taxon>Chlorophyta</taxon>
        <taxon>core chlorophytes</taxon>
        <taxon>Chlorophyceae</taxon>
        <taxon>CS clade</taxon>
        <taxon>Chlamydomonadales</taxon>
        <taxon>Astrephomenaceae</taxon>
        <taxon>Astrephomene</taxon>
    </lineage>
</organism>
<dbReference type="PROSITE" id="PS50005">
    <property type="entry name" value="TPR"/>
    <property type="match status" value="2"/>
</dbReference>
<feature type="compositionally biased region" description="Polar residues" evidence="2">
    <location>
        <begin position="32"/>
        <end position="46"/>
    </location>
</feature>
<feature type="compositionally biased region" description="Low complexity" evidence="2">
    <location>
        <begin position="98"/>
        <end position="125"/>
    </location>
</feature>
<dbReference type="Proteomes" id="UP001054857">
    <property type="component" value="Unassembled WGS sequence"/>
</dbReference>
<feature type="repeat" description="TPR" evidence="1">
    <location>
        <begin position="137"/>
        <end position="170"/>
    </location>
</feature>
<accession>A0AAD3DXF9</accession>
<dbReference type="InterPro" id="IPR011990">
    <property type="entry name" value="TPR-like_helical_dom_sf"/>
</dbReference>
<keyword evidence="1" id="KW-0802">TPR repeat</keyword>
<feature type="compositionally biased region" description="Low complexity" evidence="2">
    <location>
        <begin position="54"/>
        <end position="69"/>
    </location>
</feature>
<dbReference type="PANTHER" id="PTHR46014:SF1">
    <property type="entry name" value="TETRATRICOPEPTIDE REPEAT PROTEIN 1"/>
    <property type="match status" value="1"/>
</dbReference>
<dbReference type="SUPFAM" id="SSF48452">
    <property type="entry name" value="TPR-like"/>
    <property type="match status" value="1"/>
</dbReference>
<feature type="region of interest" description="Disordered" evidence="2">
    <location>
        <begin position="1"/>
        <end position="136"/>
    </location>
</feature>
<proteinExistence type="predicted"/>
<dbReference type="InterPro" id="IPR019734">
    <property type="entry name" value="TPR_rpt"/>
</dbReference>
<dbReference type="SMART" id="SM00028">
    <property type="entry name" value="TPR"/>
    <property type="match status" value="3"/>
</dbReference>
<evidence type="ECO:0000256" key="2">
    <source>
        <dbReference type="SAM" id="MobiDB-lite"/>
    </source>
</evidence>
<evidence type="ECO:0000313" key="3">
    <source>
        <dbReference type="EMBL" id="GFR49840.1"/>
    </source>
</evidence>
<keyword evidence="4" id="KW-1185">Reference proteome</keyword>
<dbReference type="Gene3D" id="1.25.40.10">
    <property type="entry name" value="Tetratricopeptide repeat domain"/>
    <property type="match status" value="1"/>
</dbReference>
<evidence type="ECO:0000256" key="1">
    <source>
        <dbReference type="PROSITE-ProRule" id="PRU00339"/>
    </source>
</evidence>
<gene>
    <name evidence="3" type="ORF">Agub_g11781</name>
</gene>
<comment type="caution">
    <text evidence="3">The sequence shown here is derived from an EMBL/GenBank/DDBJ whole genome shotgun (WGS) entry which is preliminary data.</text>
</comment>
<evidence type="ECO:0008006" key="5">
    <source>
        <dbReference type="Google" id="ProtNLM"/>
    </source>
</evidence>
<dbReference type="AlphaFoldDB" id="A0AAD3DXF9"/>
<sequence length="307" mass="33523">MVVGEVEGACELREPGGPSDGHATRQFDDGASCTTGTVPESANPTIVPQPQPEQQPQVQLHKQQQQQPAEESEPASVRSGAEQAETLHPPQQGGRGDGQQQQQQQPEQQQEEGQQAEQGGEVNAANEEDAAERAARAEALKREGNELFGRGEWDAAAAKYNEALDAAPAAALKERAIYFANLAACNIKTQQYAAAVQSCTEALQLDPSYKKAYMRRCEAFERLDELDHALSDAKKLLELAPDSSWAKSKVAALQPVVDERTEKLKTEMLSKLKDLGNTILGKFGLSTDNFKFDKDPNTGSYNIRFER</sequence>
<dbReference type="PANTHER" id="PTHR46014">
    <property type="entry name" value="TETRATRICOPEPTIDE REPEAT PROTEIN 1"/>
    <property type="match status" value="1"/>
</dbReference>
<dbReference type="InterPro" id="IPR052769">
    <property type="entry name" value="TPR_domain_protein"/>
</dbReference>